<organism evidence="1 2">
    <name type="scientific">Candidatus Methanobinarius endosymbioticus</name>
    <dbReference type="NCBI Taxonomy" id="2006182"/>
    <lineage>
        <taxon>Archaea</taxon>
        <taxon>Methanobacteriati</taxon>
        <taxon>Methanobacteriota</taxon>
        <taxon>Methanomada group</taxon>
        <taxon>Methanobacteria</taxon>
        <taxon>Methanobacteriales</taxon>
        <taxon>Methanobacteriaceae</taxon>
        <taxon>Candidatus Methanobinarius</taxon>
    </lineage>
</organism>
<comment type="caution">
    <text evidence="1">The sequence shown here is derived from an EMBL/GenBank/DDBJ whole genome shotgun (WGS) entry which is preliminary data.</text>
</comment>
<dbReference type="Proteomes" id="UP000253099">
    <property type="component" value="Unassembled WGS sequence"/>
</dbReference>
<evidence type="ECO:0000313" key="2">
    <source>
        <dbReference type="Proteomes" id="UP000253099"/>
    </source>
</evidence>
<accession>A0A366MA35</accession>
<sequence>MNKTNENYLNDLSLIKASKHEQNIITTLSDGNIKILRNW</sequence>
<protein>
    <submittedName>
        <fullName evidence="1">Uncharacterized protein</fullName>
    </submittedName>
</protein>
<reference evidence="1 2" key="1">
    <citation type="submission" date="2018-06" db="EMBL/GenBank/DDBJ databases">
        <title>Genomic insight into two independent archaeal endosymbiosis events.</title>
        <authorList>
            <person name="Lind A.E."/>
            <person name="Lewis W.H."/>
            <person name="Spang A."/>
            <person name="Guy L."/>
            <person name="Embley M.T."/>
            <person name="Ettema T.J.G."/>
        </authorList>
    </citation>
    <scope>NUCLEOTIDE SEQUENCE [LARGE SCALE GENOMIC DNA]</scope>
    <source>
        <strain evidence="1">NOE</strain>
    </source>
</reference>
<evidence type="ECO:0000313" key="1">
    <source>
        <dbReference type="EMBL" id="RBQ22693.1"/>
    </source>
</evidence>
<keyword evidence="2" id="KW-1185">Reference proteome</keyword>
<dbReference type="EMBL" id="NIZT01000054">
    <property type="protein sequence ID" value="RBQ22693.1"/>
    <property type="molecule type" value="Genomic_DNA"/>
</dbReference>
<dbReference type="AlphaFoldDB" id="A0A366MA35"/>
<proteinExistence type="predicted"/>
<gene>
    <name evidence="1" type="ORF">ALNOE001_16600</name>
</gene>
<name>A0A366MA35_9EURY</name>